<reference evidence="1 2" key="1">
    <citation type="submission" date="2020-04" db="EMBL/GenBank/DDBJ databases">
        <title>Genome sequence of Streptomyces galbus strain I339.</title>
        <authorList>
            <person name="Silva E.A.N."/>
            <person name="Merces M."/>
            <person name="Castelo Branco A.P.O.T."/>
            <person name="Vasconcelos P.C."/>
            <person name="Costa N.P."/>
            <person name="Marinho G.C.S."/>
            <person name="Oliveira C.J.B."/>
            <person name="Araujo D."/>
            <person name="Rodrigues Junior V.S."/>
            <person name="Almeida R."/>
            <person name="Silva Filho U.R."/>
            <person name="Andrade A.S.A."/>
            <person name="Cibulski S.P."/>
        </authorList>
    </citation>
    <scope>NUCLEOTIDE SEQUENCE [LARGE SCALE GENOMIC DNA]</scope>
    <source>
        <strain evidence="1 2">I339</strain>
    </source>
</reference>
<sequence length="160" mass="17709">MGRMNDPFDTPPRPVEPGEYPVWDEALALVNRDLAATLPERAPLRLTGLPGWEEDEAPHEHVHVALADGTWWGNHLPDGSDADPVSALFAVAEAAQDTVSERLWQAWPVCSEHNLGMHLREADERAVWWCPQDHVRAAVGALDPVQRPPGARRGRGARRA</sequence>
<gene>
    <name evidence="1" type="ORF">HF200_13325</name>
</gene>
<keyword evidence="2" id="KW-1185">Reference proteome</keyword>
<dbReference type="Proteomes" id="UP000744032">
    <property type="component" value="Unassembled WGS sequence"/>
</dbReference>
<accession>A0ABX1IIF2</accession>
<evidence type="ECO:0000313" key="2">
    <source>
        <dbReference type="Proteomes" id="UP000744032"/>
    </source>
</evidence>
<comment type="caution">
    <text evidence="1">The sequence shown here is derived from an EMBL/GenBank/DDBJ whole genome shotgun (WGS) entry which is preliminary data.</text>
</comment>
<name>A0ABX1IIF2_STRGB</name>
<protein>
    <recommendedName>
        <fullName evidence="3">DUF317 domain-containing protein</fullName>
    </recommendedName>
</protein>
<evidence type="ECO:0008006" key="3">
    <source>
        <dbReference type="Google" id="ProtNLM"/>
    </source>
</evidence>
<proteinExistence type="predicted"/>
<evidence type="ECO:0000313" key="1">
    <source>
        <dbReference type="EMBL" id="NKQ25400.1"/>
    </source>
</evidence>
<organism evidence="1 2">
    <name type="scientific">Streptomyces galbus</name>
    <dbReference type="NCBI Taxonomy" id="33898"/>
    <lineage>
        <taxon>Bacteria</taxon>
        <taxon>Bacillati</taxon>
        <taxon>Actinomycetota</taxon>
        <taxon>Actinomycetes</taxon>
        <taxon>Kitasatosporales</taxon>
        <taxon>Streptomycetaceae</taxon>
        <taxon>Streptomyces</taxon>
    </lineage>
</organism>
<dbReference type="EMBL" id="JAAXMD010000102">
    <property type="protein sequence ID" value="NKQ25400.1"/>
    <property type="molecule type" value="Genomic_DNA"/>
</dbReference>